<dbReference type="EMBL" id="MPUH01000036">
    <property type="protein sequence ID" value="OMJ93817.1"/>
    <property type="molecule type" value="Genomic_DNA"/>
</dbReference>
<keyword evidence="2" id="KW-1185">Reference proteome</keyword>
<evidence type="ECO:0000313" key="1">
    <source>
        <dbReference type="EMBL" id="OMJ93817.1"/>
    </source>
</evidence>
<comment type="caution">
    <text evidence="1">The sequence shown here is derived from an EMBL/GenBank/DDBJ whole genome shotgun (WGS) entry which is preliminary data.</text>
</comment>
<dbReference type="AlphaFoldDB" id="A0A1R2CXT3"/>
<gene>
    <name evidence="1" type="ORF">SteCoe_3141</name>
</gene>
<proteinExistence type="predicted"/>
<dbReference type="Proteomes" id="UP000187209">
    <property type="component" value="Unassembled WGS sequence"/>
</dbReference>
<dbReference type="OrthoDB" id="322329at2759"/>
<evidence type="ECO:0000313" key="2">
    <source>
        <dbReference type="Proteomes" id="UP000187209"/>
    </source>
</evidence>
<reference evidence="1 2" key="1">
    <citation type="submission" date="2016-11" db="EMBL/GenBank/DDBJ databases">
        <title>The macronuclear genome of Stentor coeruleus: a giant cell with tiny introns.</title>
        <authorList>
            <person name="Slabodnick M."/>
            <person name="Ruby J.G."/>
            <person name="Reiff S.B."/>
            <person name="Swart E.C."/>
            <person name="Gosai S."/>
            <person name="Prabakaran S."/>
            <person name="Witkowska E."/>
            <person name="Larue G.E."/>
            <person name="Fisher S."/>
            <person name="Freeman R.M."/>
            <person name="Gunawardena J."/>
            <person name="Chu W."/>
            <person name="Stover N.A."/>
            <person name="Gregory B.D."/>
            <person name="Nowacki M."/>
            <person name="Derisi J."/>
            <person name="Roy S.W."/>
            <person name="Marshall W.F."/>
            <person name="Sood P."/>
        </authorList>
    </citation>
    <scope>NUCLEOTIDE SEQUENCE [LARGE SCALE GENOMIC DNA]</scope>
    <source>
        <strain evidence="1">WM001</strain>
    </source>
</reference>
<organism evidence="1 2">
    <name type="scientific">Stentor coeruleus</name>
    <dbReference type="NCBI Taxonomy" id="5963"/>
    <lineage>
        <taxon>Eukaryota</taxon>
        <taxon>Sar</taxon>
        <taxon>Alveolata</taxon>
        <taxon>Ciliophora</taxon>
        <taxon>Postciliodesmatophora</taxon>
        <taxon>Heterotrichea</taxon>
        <taxon>Heterotrichida</taxon>
        <taxon>Stentoridae</taxon>
        <taxon>Stentor</taxon>
    </lineage>
</organism>
<sequence>MGNMIPDLCMCKERDGKDISKRQVKSILADSKIRVLDYVGIISSALILEDARPVFDKFIIYEISCIKDTGIECEHSYVKIKCFSNDQYLGIYVKVIFLSIGRFMIHVLPIGDEDEKGVLEFNFKKTPDMTDKQGRNLGDFIEWLEKNKDFPEKALTENEENMGKVVYAVVKGFMDEVSN</sequence>
<name>A0A1R2CXT3_9CILI</name>
<accession>A0A1R2CXT3</accession>
<protein>
    <submittedName>
        <fullName evidence="1">Uncharacterized protein</fullName>
    </submittedName>
</protein>